<feature type="transmembrane region" description="Helical" evidence="2">
    <location>
        <begin position="220"/>
        <end position="240"/>
    </location>
</feature>
<dbReference type="AlphaFoldDB" id="A0AAD4GMM8"/>
<feature type="compositionally biased region" description="Basic and acidic residues" evidence="1">
    <location>
        <begin position="325"/>
        <end position="336"/>
    </location>
</feature>
<organism evidence="4 5">
    <name type="scientific">Boletus edulis BED1</name>
    <dbReference type="NCBI Taxonomy" id="1328754"/>
    <lineage>
        <taxon>Eukaryota</taxon>
        <taxon>Fungi</taxon>
        <taxon>Dikarya</taxon>
        <taxon>Basidiomycota</taxon>
        <taxon>Agaricomycotina</taxon>
        <taxon>Agaricomycetes</taxon>
        <taxon>Agaricomycetidae</taxon>
        <taxon>Boletales</taxon>
        <taxon>Boletineae</taxon>
        <taxon>Boletaceae</taxon>
        <taxon>Boletoideae</taxon>
        <taxon>Boletus</taxon>
    </lineage>
</organism>
<feature type="region of interest" description="Disordered" evidence="1">
    <location>
        <begin position="314"/>
        <end position="344"/>
    </location>
</feature>
<reference evidence="4" key="2">
    <citation type="journal article" date="2020" name="Nat. Commun.">
        <title>Large-scale genome sequencing of mycorrhizal fungi provides insights into the early evolution of symbiotic traits.</title>
        <authorList>
            <person name="Miyauchi S."/>
            <person name="Kiss E."/>
            <person name="Kuo A."/>
            <person name="Drula E."/>
            <person name="Kohler A."/>
            <person name="Sanchez-Garcia M."/>
            <person name="Morin E."/>
            <person name="Andreopoulos B."/>
            <person name="Barry K.W."/>
            <person name="Bonito G."/>
            <person name="Buee M."/>
            <person name="Carver A."/>
            <person name="Chen C."/>
            <person name="Cichocki N."/>
            <person name="Clum A."/>
            <person name="Culley D."/>
            <person name="Crous P.W."/>
            <person name="Fauchery L."/>
            <person name="Girlanda M."/>
            <person name="Hayes R.D."/>
            <person name="Keri Z."/>
            <person name="LaButti K."/>
            <person name="Lipzen A."/>
            <person name="Lombard V."/>
            <person name="Magnuson J."/>
            <person name="Maillard F."/>
            <person name="Murat C."/>
            <person name="Nolan M."/>
            <person name="Ohm R.A."/>
            <person name="Pangilinan J."/>
            <person name="Pereira M.F."/>
            <person name="Perotto S."/>
            <person name="Peter M."/>
            <person name="Pfister S."/>
            <person name="Riley R."/>
            <person name="Sitrit Y."/>
            <person name="Stielow J.B."/>
            <person name="Szollosi G."/>
            <person name="Zifcakova L."/>
            <person name="Stursova M."/>
            <person name="Spatafora J.W."/>
            <person name="Tedersoo L."/>
            <person name="Vaario L.M."/>
            <person name="Yamada A."/>
            <person name="Yan M."/>
            <person name="Wang P."/>
            <person name="Xu J."/>
            <person name="Bruns T."/>
            <person name="Baldrian P."/>
            <person name="Vilgalys R."/>
            <person name="Dunand C."/>
            <person name="Henrissat B."/>
            <person name="Grigoriev I.V."/>
            <person name="Hibbett D."/>
            <person name="Nagy L.G."/>
            <person name="Martin F.M."/>
        </authorList>
    </citation>
    <scope>NUCLEOTIDE SEQUENCE</scope>
    <source>
        <strain evidence="4">BED1</strain>
    </source>
</reference>
<proteinExistence type="predicted"/>
<sequence length="344" mass="39152">MSSDIQYTLQLLVLNNYLALAGVTAVVYDYALTFSREVEYIWCRPWSWVSTMFVLVRYTGLYWIVTSALYGSPFVPGPLEVSKLVYLSYVWGYVVFLSTADLLMILRVYAMWNRSRTILYILLLIFMIQTIITVVVDGNYEDSNITVTIIHVLDFSFCNAFYSNASVLSPVYYITPRLVLGALLAILAVFQTLKQSFEIYKATKLWQPNRYMKKLVKDGILYFIVNVLYQTVNILNFTGFPLINTLVFLEVFVAVVFYTVIPRFVISIRELYDRDIHRGFHIDTGFGVQSRSNPGADATVSAIVFEYGNRRAEVTGGTDNSGDLELGRVHGSRLNEDSPVGDTE</sequence>
<accession>A0AAD4GMM8</accession>
<feature type="domain" description="DUF6533" evidence="3">
    <location>
        <begin position="17"/>
        <end position="61"/>
    </location>
</feature>
<feature type="transmembrane region" description="Helical" evidence="2">
    <location>
        <begin position="171"/>
        <end position="190"/>
    </location>
</feature>
<feature type="transmembrane region" description="Helical" evidence="2">
    <location>
        <begin position="12"/>
        <end position="34"/>
    </location>
</feature>
<feature type="transmembrane region" description="Helical" evidence="2">
    <location>
        <begin position="85"/>
        <end position="106"/>
    </location>
</feature>
<evidence type="ECO:0000313" key="5">
    <source>
        <dbReference type="Proteomes" id="UP001194468"/>
    </source>
</evidence>
<keyword evidence="5" id="KW-1185">Reference proteome</keyword>
<evidence type="ECO:0000256" key="1">
    <source>
        <dbReference type="SAM" id="MobiDB-lite"/>
    </source>
</evidence>
<keyword evidence="2" id="KW-0472">Membrane</keyword>
<dbReference type="InterPro" id="IPR045340">
    <property type="entry name" value="DUF6533"/>
</dbReference>
<evidence type="ECO:0000256" key="2">
    <source>
        <dbReference type="SAM" id="Phobius"/>
    </source>
</evidence>
<dbReference type="Proteomes" id="UP001194468">
    <property type="component" value="Unassembled WGS sequence"/>
</dbReference>
<feature type="transmembrane region" description="Helical" evidence="2">
    <location>
        <begin position="46"/>
        <end position="65"/>
    </location>
</feature>
<gene>
    <name evidence="4" type="ORF">L210DRAFT_679051</name>
</gene>
<evidence type="ECO:0000259" key="3">
    <source>
        <dbReference type="Pfam" id="PF20151"/>
    </source>
</evidence>
<dbReference type="Pfam" id="PF20151">
    <property type="entry name" value="DUF6533"/>
    <property type="match status" value="1"/>
</dbReference>
<name>A0AAD4GMM8_BOLED</name>
<feature type="transmembrane region" description="Helical" evidence="2">
    <location>
        <begin position="118"/>
        <end position="136"/>
    </location>
</feature>
<keyword evidence="2" id="KW-1133">Transmembrane helix</keyword>
<reference evidence="4" key="1">
    <citation type="submission" date="2019-10" db="EMBL/GenBank/DDBJ databases">
        <authorList>
            <consortium name="DOE Joint Genome Institute"/>
            <person name="Kuo A."/>
            <person name="Miyauchi S."/>
            <person name="Kiss E."/>
            <person name="Drula E."/>
            <person name="Kohler A."/>
            <person name="Sanchez-Garcia M."/>
            <person name="Andreopoulos B."/>
            <person name="Barry K.W."/>
            <person name="Bonito G."/>
            <person name="Buee M."/>
            <person name="Carver A."/>
            <person name="Chen C."/>
            <person name="Cichocki N."/>
            <person name="Clum A."/>
            <person name="Culley D."/>
            <person name="Crous P.W."/>
            <person name="Fauchery L."/>
            <person name="Girlanda M."/>
            <person name="Hayes R."/>
            <person name="Keri Z."/>
            <person name="LaButti K."/>
            <person name="Lipzen A."/>
            <person name="Lombard V."/>
            <person name="Magnuson J."/>
            <person name="Maillard F."/>
            <person name="Morin E."/>
            <person name="Murat C."/>
            <person name="Nolan M."/>
            <person name="Ohm R."/>
            <person name="Pangilinan J."/>
            <person name="Pereira M."/>
            <person name="Perotto S."/>
            <person name="Peter M."/>
            <person name="Riley R."/>
            <person name="Sitrit Y."/>
            <person name="Stielow B."/>
            <person name="Szollosi G."/>
            <person name="Zifcakova L."/>
            <person name="Stursova M."/>
            <person name="Spatafora J.W."/>
            <person name="Tedersoo L."/>
            <person name="Vaario L.-M."/>
            <person name="Yamada A."/>
            <person name="Yan M."/>
            <person name="Wang P."/>
            <person name="Xu J."/>
            <person name="Bruns T."/>
            <person name="Baldrian P."/>
            <person name="Vilgalys R."/>
            <person name="Henrissat B."/>
            <person name="Grigoriev I.V."/>
            <person name="Hibbett D."/>
            <person name="Nagy L.G."/>
            <person name="Martin F.M."/>
        </authorList>
    </citation>
    <scope>NUCLEOTIDE SEQUENCE</scope>
    <source>
        <strain evidence="4">BED1</strain>
    </source>
</reference>
<feature type="transmembrane region" description="Helical" evidence="2">
    <location>
        <begin position="246"/>
        <end position="266"/>
    </location>
</feature>
<protein>
    <recommendedName>
        <fullName evidence="3">DUF6533 domain-containing protein</fullName>
    </recommendedName>
</protein>
<keyword evidence="2" id="KW-0812">Transmembrane</keyword>
<evidence type="ECO:0000313" key="4">
    <source>
        <dbReference type="EMBL" id="KAF8452916.1"/>
    </source>
</evidence>
<dbReference type="EMBL" id="WHUW01000001">
    <property type="protein sequence ID" value="KAF8452916.1"/>
    <property type="molecule type" value="Genomic_DNA"/>
</dbReference>
<comment type="caution">
    <text evidence="4">The sequence shown here is derived from an EMBL/GenBank/DDBJ whole genome shotgun (WGS) entry which is preliminary data.</text>
</comment>